<reference evidence="1 2" key="1">
    <citation type="submission" date="2019-10" db="EMBL/GenBank/DDBJ databases">
        <title>New species of Slilvanegrellaceae.</title>
        <authorList>
            <person name="Pitt A."/>
            <person name="Hahn M.W."/>
        </authorList>
    </citation>
    <scope>NUCLEOTIDE SEQUENCE [LARGE SCALE GENOMIC DNA]</scope>
    <source>
        <strain evidence="1 2">SP-Ram-0.45-NSY-1</strain>
    </source>
</reference>
<dbReference type="OrthoDB" id="2087522at2"/>
<dbReference type="RefSeq" id="WP_153421871.1">
    <property type="nucleotide sequence ID" value="NZ_WFLM01000009.1"/>
</dbReference>
<organism evidence="1 2">
    <name type="scientific">Silvanigrella paludirubra</name>
    <dbReference type="NCBI Taxonomy" id="2499159"/>
    <lineage>
        <taxon>Bacteria</taxon>
        <taxon>Pseudomonadati</taxon>
        <taxon>Bdellovibrionota</taxon>
        <taxon>Oligoflexia</taxon>
        <taxon>Silvanigrellales</taxon>
        <taxon>Silvanigrellaceae</taxon>
        <taxon>Silvanigrella</taxon>
    </lineage>
</organism>
<dbReference type="Proteomes" id="UP000437748">
    <property type="component" value="Unassembled WGS sequence"/>
</dbReference>
<proteinExistence type="predicted"/>
<dbReference type="Pfam" id="PF22759">
    <property type="entry name" value="E217_GP41"/>
    <property type="match status" value="1"/>
</dbReference>
<protein>
    <submittedName>
        <fullName evidence="1">Uncharacterized protein</fullName>
    </submittedName>
</protein>
<gene>
    <name evidence="1" type="ORF">GCL60_16585</name>
</gene>
<dbReference type="EMBL" id="WFLM01000009">
    <property type="protein sequence ID" value="KAB8035846.1"/>
    <property type="molecule type" value="Genomic_DNA"/>
</dbReference>
<dbReference type="AlphaFoldDB" id="A0A6N6VNA8"/>
<evidence type="ECO:0000313" key="2">
    <source>
        <dbReference type="Proteomes" id="UP000437748"/>
    </source>
</evidence>
<sequence length="272" mass="30587">MQFERNISIIVTPSIGGEGLIFENFRINFEVQKSIEKKVQNTAKIQIYNLGDNSFNFIKQNNMAVTIKVSRKEQAYKLLFFGKINRASKEKKDTDWIIKIESGDSGNAYNSAKLSKSYPEKTTHNNVFDDLKNELLKGNIIKGVKGVFASDNLFNNGFAAHGNVGNIMDNILTANNYEWQINNGILEIQKKGNSYQVIKLSSESGLVDSPEVTENGIKVTCLLQPEIAPLRQVYVESLYIKSVYIPSKVTHTGDNLEGKFLTTFETGEKKKK</sequence>
<name>A0A6N6VNA8_9BACT</name>
<accession>A0A6N6VNA8</accession>
<keyword evidence="2" id="KW-1185">Reference proteome</keyword>
<dbReference type="InterPro" id="IPR054496">
    <property type="entry name" value="E217_GP41"/>
</dbReference>
<evidence type="ECO:0000313" key="1">
    <source>
        <dbReference type="EMBL" id="KAB8035846.1"/>
    </source>
</evidence>
<comment type="caution">
    <text evidence="1">The sequence shown here is derived from an EMBL/GenBank/DDBJ whole genome shotgun (WGS) entry which is preliminary data.</text>
</comment>